<feature type="transmembrane region" description="Helical" evidence="1">
    <location>
        <begin position="92"/>
        <end position="111"/>
    </location>
</feature>
<dbReference type="Proteomes" id="UP000323317">
    <property type="component" value="Unassembled WGS sequence"/>
</dbReference>
<feature type="transmembrane region" description="Helical" evidence="1">
    <location>
        <begin position="36"/>
        <end position="55"/>
    </location>
</feature>
<dbReference type="AlphaFoldDB" id="A0A5D4KCW0"/>
<feature type="transmembrane region" description="Helical" evidence="1">
    <location>
        <begin position="7"/>
        <end position="24"/>
    </location>
</feature>
<evidence type="ECO:0000313" key="3">
    <source>
        <dbReference type="Proteomes" id="UP000323317"/>
    </source>
</evidence>
<keyword evidence="1" id="KW-0472">Membrane</keyword>
<dbReference type="EMBL" id="VTEH01000011">
    <property type="protein sequence ID" value="TYR74515.1"/>
    <property type="molecule type" value="Genomic_DNA"/>
</dbReference>
<protein>
    <submittedName>
        <fullName evidence="2">Uncharacterized protein</fullName>
    </submittedName>
</protein>
<keyword evidence="1" id="KW-0812">Transmembrane</keyword>
<sequence length="139" mass="15170">MVIRKIAVSLLTGTFMIIIFSMLAERLAVGLAIGMYLLPILFIYGIPSSVLSDFATSRLTGLKRAGASFLVHTSMGLLFVAAPILLTGSKGGIENFLSPFVVLTAIIFWLIDEGIRSHKFKQILVKVKGFLNEIGELRI</sequence>
<feature type="transmembrane region" description="Helical" evidence="1">
    <location>
        <begin position="67"/>
        <end position="86"/>
    </location>
</feature>
<evidence type="ECO:0000256" key="1">
    <source>
        <dbReference type="SAM" id="Phobius"/>
    </source>
</evidence>
<gene>
    <name evidence="2" type="ORF">FZC79_13635</name>
</gene>
<name>A0A5D4KCW0_9BACI</name>
<accession>A0A5D4KCW0</accession>
<proteinExistence type="predicted"/>
<reference evidence="2 3" key="1">
    <citation type="submission" date="2019-08" db="EMBL/GenBank/DDBJ databases">
        <title>Bacillus genomes from the desert of Cuatro Cienegas, Coahuila.</title>
        <authorList>
            <person name="Olmedo-Alvarez G."/>
        </authorList>
    </citation>
    <scope>NUCLEOTIDE SEQUENCE [LARGE SCALE GENOMIC DNA]</scope>
    <source>
        <strain evidence="2 3">CH40_1T</strain>
    </source>
</reference>
<dbReference type="RefSeq" id="WP_148947344.1">
    <property type="nucleotide sequence ID" value="NZ_VTEH01000011.1"/>
</dbReference>
<comment type="caution">
    <text evidence="2">The sequence shown here is derived from an EMBL/GenBank/DDBJ whole genome shotgun (WGS) entry which is preliminary data.</text>
</comment>
<keyword evidence="1" id="KW-1133">Transmembrane helix</keyword>
<evidence type="ECO:0000313" key="2">
    <source>
        <dbReference type="EMBL" id="TYR74515.1"/>
    </source>
</evidence>
<organism evidence="2 3">
    <name type="scientific">Rossellomorea vietnamensis</name>
    <dbReference type="NCBI Taxonomy" id="218284"/>
    <lineage>
        <taxon>Bacteria</taxon>
        <taxon>Bacillati</taxon>
        <taxon>Bacillota</taxon>
        <taxon>Bacilli</taxon>
        <taxon>Bacillales</taxon>
        <taxon>Bacillaceae</taxon>
        <taxon>Rossellomorea</taxon>
    </lineage>
</organism>